<dbReference type="InterPro" id="IPR012948">
    <property type="entry name" value="AARP2CN"/>
</dbReference>
<keyword evidence="3" id="KW-0597">Phosphoprotein</keyword>
<feature type="compositionally biased region" description="Acidic residues" evidence="11">
    <location>
        <begin position="503"/>
        <end position="525"/>
    </location>
</feature>
<dbReference type="InterPro" id="IPR007034">
    <property type="entry name" value="BMS1_TSR1_C"/>
</dbReference>
<feature type="domain" description="Bms1-type G" evidence="12">
    <location>
        <begin position="99"/>
        <end position="264"/>
    </location>
</feature>
<evidence type="ECO:0000256" key="9">
    <source>
        <dbReference type="ARBA" id="ARBA00049117"/>
    </source>
</evidence>
<dbReference type="PROSITE" id="PS51714">
    <property type="entry name" value="G_BMS1"/>
    <property type="match status" value="1"/>
</dbReference>
<evidence type="ECO:0000256" key="10">
    <source>
        <dbReference type="ARBA" id="ARBA00061391"/>
    </source>
</evidence>
<reference evidence="13 14" key="1">
    <citation type="journal article" date="2014" name="Nat. Commun.">
        <title>Klebsormidium flaccidum genome reveals primary factors for plant terrestrial adaptation.</title>
        <authorList>
            <person name="Hori K."/>
            <person name="Maruyama F."/>
            <person name="Fujisawa T."/>
            <person name="Togashi T."/>
            <person name="Yamamoto N."/>
            <person name="Seo M."/>
            <person name="Sato S."/>
            <person name="Yamada T."/>
            <person name="Mori H."/>
            <person name="Tajima N."/>
            <person name="Moriyama T."/>
            <person name="Ikeuchi M."/>
            <person name="Watanabe M."/>
            <person name="Wada H."/>
            <person name="Kobayashi K."/>
            <person name="Saito M."/>
            <person name="Masuda T."/>
            <person name="Sasaki-Sekimoto Y."/>
            <person name="Mashiguchi K."/>
            <person name="Awai K."/>
            <person name="Shimojima M."/>
            <person name="Masuda S."/>
            <person name="Iwai M."/>
            <person name="Nobusawa T."/>
            <person name="Narise T."/>
            <person name="Kondo S."/>
            <person name="Saito H."/>
            <person name="Sato R."/>
            <person name="Murakawa M."/>
            <person name="Ihara Y."/>
            <person name="Oshima-Yamada Y."/>
            <person name="Ohtaka K."/>
            <person name="Satoh M."/>
            <person name="Sonobe K."/>
            <person name="Ishii M."/>
            <person name="Ohtani R."/>
            <person name="Kanamori-Sato M."/>
            <person name="Honoki R."/>
            <person name="Miyazaki D."/>
            <person name="Mochizuki H."/>
            <person name="Umetsu J."/>
            <person name="Higashi K."/>
            <person name="Shibata D."/>
            <person name="Kamiya Y."/>
            <person name="Sato N."/>
            <person name="Nakamura Y."/>
            <person name="Tabata S."/>
            <person name="Ida S."/>
            <person name="Kurokawa K."/>
            <person name="Ohta H."/>
        </authorList>
    </citation>
    <scope>NUCLEOTIDE SEQUENCE [LARGE SCALE GENOMIC DNA]</scope>
    <source>
        <strain evidence="13 14">NIES-2285</strain>
    </source>
</reference>
<feature type="compositionally biased region" description="Acidic residues" evidence="11">
    <location>
        <begin position="445"/>
        <end position="468"/>
    </location>
</feature>
<dbReference type="OMA" id="KLHVPMV"/>
<evidence type="ECO:0000256" key="7">
    <source>
        <dbReference type="ARBA" id="ARBA00023134"/>
    </source>
</evidence>
<feature type="compositionally biased region" description="Basic and acidic residues" evidence="11">
    <location>
        <begin position="1368"/>
        <end position="1406"/>
    </location>
</feature>
<dbReference type="SMART" id="SM00785">
    <property type="entry name" value="AARP2CN"/>
    <property type="match status" value="1"/>
</dbReference>
<dbReference type="SMART" id="SM01362">
    <property type="entry name" value="DUF663"/>
    <property type="match status" value="1"/>
</dbReference>
<dbReference type="FunFam" id="3.40.50.300:FF:000105">
    <property type="entry name" value="BMS1 ribosome biogenesis factor"/>
    <property type="match status" value="1"/>
</dbReference>
<evidence type="ECO:0000256" key="4">
    <source>
        <dbReference type="ARBA" id="ARBA00022741"/>
    </source>
</evidence>
<dbReference type="InterPro" id="IPR037875">
    <property type="entry name" value="Bms1_N"/>
</dbReference>
<feature type="compositionally biased region" description="Acidic residues" evidence="11">
    <location>
        <begin position="875"/>
        <end position="900"/>
    </location>
</feature>
<keyword evidence="4" id="KW-0547">Nucleotide-binding</keyword>
<dbReference type="GO" id="GO:0032040">
    <property type="term" value="C:small-subunit processome"/>
    <property type="evidence" value="ECO:0007669"/>
    <property type="project" value="UniProtKB-ARBA"/>
</dbReference>
<feature type="compositionally biased region" description="Acidic residues" evidence="11">
    <location>
        <begin position="582"/>
        <end position="598"/>
    </location>
</feature>
<evidence type="ECO:0000256" key="11">
    <source>
        <dbReference type="SAM" id="MobiDB-lite"/>
    </source>
</evidence>
<dbReference type="GO" id="GO:0005525">
    <property type="term" value="F:GTP binding"/>
    <property type="evidence" value="ECO:0000318"/>
    <property type="project" value="GO_Central"/>
</dbReference>
<feature type="compositionally biased region" description="Acidic residues" evidence="11">
    <location>
        <begin position="667"/>
        <end position="686"/>
    </location>
</feature>
<evidence type="ECO:0000313" key="13">
    <source>
        <dbReference type="EMBL" id="GAQ77901.1"/>
    </source>
</evidence>
<dbReference type="InterPro" id="IPR027417">
    <property type="entry name" value="P-loop_NTPase"/>
</dbReference>
<keyword evidence="8" id="KW-0539">Nucleus</keyword>
<feature type="compositionally biased region" description="Basic and acidic residues" evidence="11">
    <location>
        <begin position="553"/>
        <end position="563"/>
    </location>
</feature>
<dbReference type="SUPFAM" id="SSF52540">
    <property type="entry name" value="P-loop containing nucleoside triphosphate hydrolases"/>
    <property type="match status" value="1"/>
</dbReference>
<organism evidence="13 14">
    <name type="scientific">Klebsormidium nitens</name>
    <name type="common">Green alga</name>
    <name type="synonym">Ulothrix nitens</name>
    <dbReference type="NCBI Taxonomy" id="105231"/>
    <lineage>
        <taxon>Eukaryota</taxon>
        <taxon>Viridiplantae</taxon>
        <taxon>Streptophyta</taxon>
        <taxon>Klebsormidiophyceae</taxon>
        <taxon>Klebsormidiales</taxon>
        <taxon>Klebsormidiaceae</taxon>
        <taxon>Klebsormidium</taxon>
    </lineage>
</organism>
<dbReference type="GO" id="GO:0000479">
    <property type="term" value="P:endonucleolytic cleavage of tricistronic rRNA transcript (SSU-rRNA, 5.8S rRNA, LSU-rRNA)"/>
    <property type="evidence" value="ECO:0000318"/>
    <property type="project" value="GO_Central"/>
</dbReference>
<dbReference type="GO" id="GO:0005654">
    <property type="term" value="C:nucleoplasm"/>
    <property type="evidence" value="ECO:0007669"/>
    <property type="project" value="UniProtKB-ARBA"/>
</dbReference>
<feature type="compositionally biased region" description="Acidic residues" evidence="11">
    <location>
        <begin position="941"/>
        <end position="951"/>
    </location>
</feature>
<sequence length="1418" mass="156611">MAPREKIPGGRAGAQMQSTMQGASAEDKKKAHRGKLAGPSAEKKKLQDKKKRGLSTDRENPKAFTYRSARRARASQARTAEKEQRSLHAPVVDRTPEEPPPFVVVVQGPPKVGKTTVIQSLIKHYTKMNLSDVKGPITVVSGKHRRLQFIECENDLNAMIDAAKFADLVLLLIDGGYGFEMETFEFLNILQVHGFPKVMGVLTHLDHFKDPKRLRKTKKRLKQRFWTEIYDGAKLFYLSGLVHGRYSKRETLNLARFISVAKFRPLTWRSAHPYLIADRFEDVTDPEAIRANPKCDRSVTLYGYLRGANLKPNLKVHIAGVGDQRLAGVSALPDPCPLPSTLKKRGLNEKEKLLYAPMADVGEMLYDKDAVYINIPEHQVQYSKKGEGEGGEEGEEQAIEEIAERDPGGAMVRSLQGTKHTIDEKLEQGEITLLRGGQAVRLDSQDLDLEDASDDSDDEQGASDDGGEDINGSEGDSDADLRGLAAGKEDTDAGRRRSAGAGEDSDGGEGSSDEEASGSDDEMEEAGPSKRAVLGVGATSVNGNGVNGVKRAAPKERKEEVGGRVRRRAVFDDVAGTAGDENGLEESEESEESDEEMEGFQGGRHVRGSESNGSVGAGEASDEIDESEDESDGDVAGDVGGGSPEEESDSEEGADLEEKEGVSEREGSDEEELESEGEGSESEEDGQGGRKEAPESAKPEVKGNGIRKQGQKTLVLPLSPPGGPSALLRSAEVERAGPSEGSDEDSEDRMEGTSGGAAQWKEGLFAKMTSAFSKKVNLMELVYGRSRGAEPRGGEESESSDEENFFRPKRRGAQKAPGKGGDDMEELDAEDSARLPLESGALAEYEDPEVLEGLRDRFVTGDWEKAEKRRKGDVSDEENEGDEENEASDEEVFGDFEDLETGEKVAGAEAAENADPEAEERRLKKLALRAKFDAKYSGLEGGEEEEEEEGGENEKGPSGRPKKGYMQSARDAAVDDHHAVVKKEMEERRLRNQAELATLDPELRVSMEGYRAGTYVRLELQGVPCELVANFDPRFPILVGGLGQAEEAVGYMTVRVKKHRWARRVLKTRDPLVVSLGWRRFQTLPVYSLEDRNGRHRMLKYTPEHMHCLASFYGPLAPPNTGFVAFQSLANNVSTFRISATGVVLELDQSSKIVKKLKLVGHPYKIYKNTAFVKDLFTSSLEVARFEGASVRTVSGIRGQVKKAVKMGQGKEGAARCTFEDKILMSDIVFLRTWVQVALPRFFTPVTSLLDGPNRPWRGMRTVGEIRREAGVPIPVNKDSLYKPVERSARKFNALKIPKALQAALPFKSKPKVEERRKRKLLDQRRAVVMEPSERRAYTLVQQLNTLRNAKLKKRQEMQARRRVAYEKKKALDEAGRRAYSKEERKKRYVEEGQKAKRAAQAEEGGRRKKRQKRDEDD</sequence>
<comment type="subcellular location">
    <subcellularLocation>
        <location evidence="1">Nucleus</location>
        <location evidence="1">Nucleolus</location>
    </subcellularLocation>
</comment>
<dbReference type="GO" id="GO:0000462">
    <property type="term" value="P:maturation of SSU-rRNA from tricistronic rRNA transcript (SSU-rRNA, 5.8S rRNA, LSU-rRNA)"/>
    <property type="evidence" value="ECO:0000318"/>
    <property type="project" value="GO_Central"/>
</dbReference>
<feature type="compositionally biased region" description="Basic and acidic residues" evidence="11">
    <location>
        <begin position="687"/>
        <end position="701"/>
    </location>
</feature>
<dbReference type="PANTHER" id="PTHR12858">
    <property type="entry name" value="RIBOSOME BIOGENESIS PROTEIN"/>
    <property type="match status" value="1"/>
</dbReference>
<dbReference type="Gene3D" id="3.40.50.300">
    <property type="entry name" value="P-loop containing nucleotide triphosphate hydrolases"/>
    <property type="match status" value="1"/>
</dbReference>
<feature type="region of interest" description="Disordered" evidence="11">
    <location>
        <begin position="1"/>
        <end position="106"/>
    </location>
</feature>
<comment type="catalytic activity">
    <reaction evidence="9">
        <text>GTP + H2O = GDP + phosphate + H(+)</text>
        <dbReference type="Rhea" id="RHEA:19669"/>
        <dbReference type="ChEBI" id="CHEBI:15377"/>
        <dbReference type="ChEBI" id="CHEBI:15378"/>
        <dbReference type="ChEBI" id="CHEBI:37565"/>
        <dbReference type="ChEBI" id="CHEBI:43474"/>
        <dbReference type="ChEBI" id="CHEBI:58189"/>
    </reaction>
    <physiologicalReaction direction="left-to-right" evidence="9">
        <dbReference type="Rhea" id="RHEA:19670"/>
    </physiologicalReaction>
</comment>
<dbReference type="Pfam" id="PF04950">
    <property type="entry name" value="RIBIOP_C"/>
    <property type="match status" value="1"/>
</dbReference>
<keyword evidence="5" id="KW-0378">Hydrolase</keyword>
<feature type="compositionally biased region" description="Acidic residues" evidence="11">
    <location>
        <begin position="620"/>
        <end position="635"/>
    </location>
</feature>
<evidence type="ECO:0000256" key="6">
    <source>
        <dbReference type="ARBA" id="ARBA00022840"/>
    </source>
</evidence>
<dbReference type="PANTHER" id="PTHR12858:SF2">
    <property type="entry name" value="RIBOSOME BIOGENESIS PROTEIN BMS1 HOMOLOG"/>
    <property type="match status" value="1"/>
</dbReference>
<comment type="similarity">
    <text evidence="10">Belongs to the TRAFAC class translation factor GTPase superfamily. Bms1-like GTPase family. BMS1 subfamily.</text>
</comment>
<dbReference type="GO" id="GO:0034511">
    <property type="term" value="F:U3 snoRNA binding"/>
    <property type="evidence" value="ECO:0000318"/>
    <property type="project" value="GO_Central"/>
</dbReference>
<feature type="compositionally biased region" description="Basic and acidic residues" evidence="11">
    <location>
        <begin position="852"/>
        <end position="874"/>
    </location>
</feature>
<evidence type="ECO:0000256" key="8">
    <source>
        <dbReference type="ARBA" id="ARBA00023242"/>
    </source>
</evidence>
<evidence type="ECO:0000259" key="12">
    <source>
        <dbReference type="PROSITE" id="PS51714"/>
    </source>
</evidence>
<dbReference type="Pfam" id="PF22298">
    <property type="entry name" value="Tsr1_G-like"/>
    <property type="match status" value="1"/>
</dbReference>
<dbReference type="GO" id="GO:0003924">
    <property type="term" value="F:GTPase activity"/>
    <property type="evidence" value="ECO:0000318"/>
    <property type="project" value="GO_Central"/>
</dbReference>
<feature type="compositionally biased region" description="Acidic residues" evidence="11">
    <location>
        <begin position="644"/>
        <end position="658"/>
    </location>
</feature>
<keyword evidence="7" id="KW-0342">GTP-binding</keyword>
<accession>A0A1Y1HLP8</accession>
<keyword evidence="14" id="KW-1185">Reference proteome</keyword>
<dbReference type="InterPro" id="IPR030387">
    <property type="entry name" value="G_Bms1/Tsr1_dom"/>
</dbReference>
<dbReference type="STRING" id="105231.A0A1Y1HLP8"/>
<feature type="region of interest" description="Disordered" evidence="11">
    <location>
        <begin position="442"/>
        <end position="759"/>
    </location>
</feature>
<feature type="region of interest" description="Disordered" evidence="11">
    <location>
        <begin position="937"/>
        <end position="966"/>
    </location>
</feature>
<feature type="region of interest" description="Disordered" evidence="11">
    <location>
        <begin position="785"/>
        <end position="919"/>
    </location>
</feature>
<name>A0A1Y1HLP8_KLENI</name>
<gene>
    <name evidence="13" type="ORF">KFL_000050380</name>
</gene>
<dbReference type="Proteomes" id="UP000054558">
    <property type="component" value="Unassembled WGS sequence"/>
</dbReference>
<dbReference type="EMBL" id="DF236954">
    <property type="protein sequence ID" value="GAQ77901.1"/>
    <property type="molecule type" value="Genomic_DNA"/>
</dbReference>
<keyword evidence="6" id="KW-0067">ATP-binding</keyword>
<evidence type="ECO:0000256" key="5">
    <source>
        <dbReference type="ARBA" id="ARBA00022801"/>
    </source>
</evidence>
<protein>
    <submittedName>
        <fullName evidence="13">GTP-binding AARP2CN domain containing protein</fullName>
    </submittedName>
</protein>
<keyword evidence="2" id="KW-0690">Ribosome biogenesis</keyword>
<feature type="region of interest" description="Disordered" evidence="11">
    <location>
        <begin position="1368"/>
        <end position="1418"/>
    </location>
</feature>
<evidence type="ECO:0000313" key="14">
    <source>
        <dbReference type="Proteomes" id="UP000054558"/>
    </source>
</evidence>
<dbReference type="OrthoDB" id="10260897at2759"/>
<evidence type="ECO:0000256" key="3">
    <source>
        <dbReference type="ARBA" id="ARBA00022553"/>
    </source>
</evidence>
<dbReference type="GO" id="GO:0005524">
    <property type="term" value="F:ATP binding"/>
    <property type="evidence" value="ECO:0007669"/>
    <property type="project" value="UniProtKB-KW"/>
</dbReference>
<evidence type="ECO:0000256" key="1">
    <source>
        <dbReference type="ARBA" id="ARBA00004604"/>
    </source>
</evidence>
<dbReference type="InterPro" id="IPR039761">
    <property type="entry name" value="Bms1/Tsr1"/>
</dbReference>
<evidence type="ECO:0000256" key="2">
    <source>
        <dbReference type="ARBA" id="ARBA00022517"/>
    </source>
</evidence>
<dbReference type="CDD" id="cd01882">
    <property type="entry name" value="BMS1"/>
    <property type="match status" value="1"/>
</dbReference>
<dbReference type="Pfam" id="PF08142">
    <property type="entry name" value="AARP2CN"/>
    <property type="match status" value="1"/>
</dbReference>
<proteinExistence type="inferred from homology"/>